<evidence type="ECO:0000313" key="3">
    <source>
        <dbReference type="Proteomes" id="UP000192936"/>
    </source>
</evidence>
<sequence length="346" mass="37637">MPPVMSVVSSAREAEIVAFLAANGLSDAVREPLAGDASARRYERLRKADGGTLILVDTPAPADDLVPFIAIGAELAAIGLSVPAVLASDVERGLAIQEDFGSETFSRLLADGADPQPLYQMATDALVTIHRGWPEEAAQRLALPVYDPDLFIAQTRLFIDAYMPVATGKPLSDDDRSAFDTAWRTVLEPVCAGAPSLLLRDYHVDNLMRLDRPGVRAAGLIDFQSAGWGPRAYDLVSLLEDARRDVAPDLAEAMVARYLTAFPETDPAAFRRAMAVLGAARHTRIVAIFVRLALSQGRRSYLVHLPRVWRLLEAQLAKPELAPVAAWFDRHLPPETRAAFVVPETI</sequence>
<dbReference type="STRING" id="286727.SAMN02982917_3302"/>
<dbReference type="InterPro" id="IPR011009">
    <property type="entry name" value="Kinase-like_dom_sf"/>
</dbReference>
<evidence type="ECO:0000259" key="1">
    <source>
        <dbReference type="Pfam" id="PF01636"/>
    </source>
</evidence>
<name>A0A1X7G5L1_9PROT</name>
<dbReference type="Gene3D" id="3.30.200.20">
    <property type="entry name" value="Phosphorylase Kinase, domain 1"/>
    <property type="match status" value="1"/>
</dbReference>
<reference evidence="2 3" key="1">
    <citation type="submission" date="2017-04" db="EMBL/GenBank/DDBJ databases">
        <authorList>
            <person name="Afonso C.L."/>
            <person name="Miller P.J."/>
            <person name="Scott M.A."/>
            <person name="Spackman E."/>
            <person name="Goraichik I."/>
            <person name="Dimitrov K.M."/>
            <person name="Suarez D.L."/>
            <person name="Swayne D.E."/>
        </authorList>
    </citation>
    <scope>NUCLEOTIDE SEQUENCE [LARGE SCALE GENOMIC DNA]</scope>
    <source>
        <strain evidence="2 3">A2P</strain>
    </source>
</reference>
<dbReference type="InterPro" id="IPR002575">
    <property type="entry name" value="Aminoglycoside_PTrfase"/>
</dbReference>
<dbReference type="Gene3D" id="3.90.1200.10">
    <property type="match status" value="1"/>
</dbReference>
<organism evidence="2 3">
    <name type="scientific">Azospirillum oryzae</name>
    <dbReference type="NCBI Taxonomy" id="286727"/>
    <lineage>
        <taxon>Bacteria</taxon>
        <taxon>Pseudomonadati</taxon>
        <taxon>Pseudomonadota</taxon>
        <taxon>Alphaproteobacteria</taxon>
        <taxon>Rhodospirillales</taxon>
        <taxon>Azospirillaceae</taxon>
        <taxon>Azospirillum</taxon>
    </lineage>
</organism>
<accession>A0A1X7G5L1</accession>
<dbReference type="Proteomes" id="UP000192936">
    <property type="component" value="Unassembled WGS sequence"/>
</dbReference>
<dbReference type="AlphaFoldDB" id="A0A1X7G5L1"/>
<gene>
    <name evidence="2" type="ORF">SAMN02982917_3302</name>
</gene>
<dbReference type="SUPFAM" id="SSF56112">
    <property type="entry name" value="Protein kinase-like (PK-like)"/>
    <property type="match status" value="1"/>
</dbReference>
<proteinExistence type="predicted"/>
<feature type="domain" description="Aminoglycoside phosphotransferase" evidence="1">
    <location>
        <begin position="31"/>
        <end position="265"/>
    </location>
</feature>
<dbReference type="EMBL" id="FXAK01000007">
    <property type="protein sequence ID" value="SMF64338.1"/>
    <property type="molecule type" value="Genomic_DNA"/>
</dbReference>
<dbReference type="Pfam" id="PF01636">
    <property type="entry name" value="APH"/>
    <property type="match status" value="1"/>
</dbReference>
<evidence type="ECO:0000313" key="2">
    <source>
        <dbReference type="EMBL" id="SMF64338.1"/>
    </source>
</evidence>
<protein>
    <recommendedName>
        <fullName evidence="1">Aminoglycoside phosphotransferase domain-containing protein</fullName>
    </recommendedName>
</protein>